<dbReference type="SUPFAM" id="SSF54909">
    <property type="entry name" value="Dimeric alpha+beta barrel"/>
    <property type="match status" value="1"/>
</dbReference>
<sequence>MITATFIFDKKQFDDQFHALDKLIADAARASTDYLGEETWENPTSGRISTVYYWRTEIGLRELMVNPHHLEAKRRYSEWLSGYRVEIAKVLRCYGDGLLSSTVELSEMITTA</sequence>
<dbReference type="InterPro" id="IPR011008">
    <property type="entry name" value="Dimeric_a/b-barrel"/>
</dbReference>
<accession>A0A6M8SW54</accession>
<keyword evidence="2" id="KW-1185">Reference proteome</keyword>
<evidence type="ECO:0000313" key="1">
    <source>
        <dbReference type="EMBL" id="QKJ68278.1"/>
    </source>
</evidence>
<dbReference type="KEGG" id="dee:HQN60_15820"/>
<dbReference type="EMBL" id="CP054144">
    <property type="protein sequence ID" value="QKJ68278.1"/>
    <property type="molecule type" value="Genomic_DNA"/>
</dbReference>
<geneLocation type="plasmid" evidence="1 2">
    <name>unnamed1</name>
</geneLocation>
<dbReference type="Gene3D" id="3.30.70.100">
    <property type="match status" value="1"/>
</dbReference>
<protein>
    <submittedName>
        <fullName evidence="1">Antibiotic biosynthesis monooxygenase</fullName>
    </submittedName>
</protein>
<dbReference type="RefSeq" id="WP_173534779.1">
    <property type="nucleotide sequence ID" value="NZ_CP054144.1"/>
</dbReference>
<dbReference type="GO" id="GO:0004497">
    <property type="term" value="F:monooxygenase activity"/>
    <property type="evidence" value="ECO:0007669"/>
    <property type="project" value="UniProtKB-KW"/>
</dbReference>
<proteinExistence type="predicted"/>
<keyword evidence="1" id="KW-0614">Plasmid</keyword>
<dbReference type="Proteomes" id="UP000504844">
    <property type="component" value="Plasmid unnamed1"/>
</dbReference>
<dbReference type="AlphaFoldDB" id="A0A6M8SW54"/>
<keyword evidence="1" id="KW-0560">Oxidoreductase</keyword>
<evidence type="ECO:0000313" key="2">
    <source>
        <dbReference type="Proteomes" id="UP000504844"/>
    </source>
</evidence>
<organism evidence="1 2">
    <name type="scientific">Deefgea piscis</name>
    <dbReference type="NCBI Taxonomy" id="2739061"/>
    <lineage>
        <taxon>Bacteria</taxon>
        <taxon>Pseudomonadati</taxon>
        <taxon>Pseudomonadota</taxon>
        <taxon>Betaproteobacteria</taxon>
        <taxon>Neisseriales</taxon>
        <taxon>Chitinibacteraceae</taxon>
        <taxon>Deefgea</taxon>
    </lineage>
</organism>
<keyword evidence="1" id="KW-0503">Monooxygenase</keyword>
<name>A0A6M8SW54_9NEIS</name>
<reference evidence="1 2" key="1">
    <citation type="submission" date="2020-05" db="EMBL/GenBank/DDBJ databases">
        <title>Complete genome sequence of Deefgea sp. D17.</title>
        <authorList>
            <person name="Bae J.-W."/>
            <person name="Han J.E."/>
        </authorList>
    </citation>
    <scope>NUCLEOTIDE SEQUENCE [LARGE SCALE GENOMIC DNA]</scope>
    <source>
        <strain evidence="1 2">D17</strain>
        <plasmid evidence="1 2">unnamed1</plasmid>
    </source>
</reference>
<gene>
    <name evidence="1" type="ORF">HQN60_15820</name>
</gene>